<feature type="domain" description="Helitron helicase-like" evidence="1">
    <location>
        <begin position="37"/>
        <end position="248"/>
    </location>
</feature>
<accession>A0A0C9W1U5</accession>
<dbReference type="Proteomes" id="UP000054279">
    <property type="component" value="Unassembled WGS sequence"/>
</dbReference>
<dbReference type="OrthoDB" id="432234at2759"/>
<evidence type="ECO:0000313" key="3">
    <source>
        <dbReference type="Proteomes" id="UP000054279"/>
    </source>
</evidence>
<sequence>VWGSLWPTLFPYGIGMFEDRIHRTQGLGLRHINLKSHVKHYLSLTDQRFQKHTSFMFVMMNIIQRRTSSYQCRLAFKRSWFPKVTSALDKINTLGLSELISKLKKDPHVKPDNECETAAFELLRYVQYVSNDISGSTAEVHAMWEEIRSVIRSRGLPQLYVTINPADFHNPIAQVLAGRDINLDEFFDKVEGNTEAFIRARTFAENPVVAARFFKLIIDAFTGILLGHDRPDKVGIFGKVDSYYGVVE</sequence>
<dbReference type="EMBL" id="KN837114">
    <property type="protein sequence ID" value="KIJ44906.1"/>
    <property type="molecule type" value="Genomic_DNA"/>
</dbReference>
<dbReference type="HOGENOM" id="CLU_080483_0_0_1"/>
<keyword evidence="3" id="KW-1185">Reference proteome</keyword>
<protein>
    <recommendedName>
        <fullName evidence="1">Helitron helicase-like domain-containing protein</fullName>
    </recommendedName>
</protein>
<evidence type="ECO:0000259" key="1">
    <source>
        <dbReference type="Pfam" id="PF14214"/>
    </source>
</evidence>
<reference evidence="2 3" key="1">
    <citation type="submission" date="2014-06" db="EMBL/GenBank/DDBJ databases">
        <title>Evolutionary Origins and Diversification of the Mycorrhizal Mutualists.</title>
        <authorList>
            <consortium name="DOE Joint Genome Institute"/>
            <consortium name="Mycorrhizal Genomics Consortium"/>
            <person name="Kohler A."/>
            <person name="Kuo A."/>
            <person name="Nagy L.G."/>
            <person name="Floudas D."/>
            <person name="Copeland A."/>
            <person name="Barry K.W."/>
            <person name="Cichocki N."/>
            <person name="Veneault-Fourrey C."/>
            <person name="LaButti K."/>
            <person name="Lindquist E.A."/>
            <person name="Lipzen A."/>
            <person name="Lundell T."/>
            <person name="Morin E."/>
            <person name="Murat C."/>
            <person name="Riley R."/>
            <person name="Ohm R."/>
            <person name="Sun H."/>
            <person name="Tunlid A."/>
            <person name="Henrissat B."/>
            <person name="Grigoriev I.V."/>
            <person name="Hibbett D.S."/>
            <person name="Martin F."/>
        </authorList>
    </citation>
    <scope>NUCLEOTIDE SEQUENCE [LARGE SCALE GENOMIC DNA]</scope>
    <source>
        <strain evidence="2 3">SS14</strain>
    </source>
</reference>
<dbReference type="InterPro" id="IPR025476">
    <property type="entry name" value="Helitron_helicase-like"/>
</dbReference>
<dbReference type="AlphaFoldDB" id="A0A0C9W1U5"/>
<gene>
    <name evidence="2" type="ORF">M422DRAFT_97732</name>
</gene>
<organism evidence="2 3">
    <name type="scientific">Sphaerobolus stellatus (strain SS14)</name>
    <dbReference type="NCBI Taxonomy" id="990650"/>
    <lineage>
        <taxon>Eukaryota</taxon>
        <taxon>Fungi</taxon>
        <taxon>Dikarya</taxon>
        <taxon>Basidiomycota</taxon>
        <taxon>Agaricomycotina</taxon>
        <taxon>Agaricomycetes</taxon>
        <taxon>Phallomycetidae</taxon>
        <taxon>Geastrales</taxon>
        <taxon>Sphaerobolaceae</taxon>
        <taxon>Sphaerobolus</taxon>
    </lineage>
</organism>
<proteinExistence type="predicted"/>
<evidence type="ECO:0000313" key="2">
    <source>
        <dbReference type="EMBL" id="KIJ44906.1"/>
    </source>
</evidence>
<feature type="non-terminal residue" evidence="2">
    <location>
        <position position="248"/>
    </location>
</feature>
<name>A0A0C9W1U5_SPHS4</name>
<dbReference type="Pfam" id="PF14214">
    <property type="entry name" value="Helitron_like_N"/>
    <property type="match status" value="1"/>
</dbReference>
<feature type="non-terminal residue" evidence="2">
    <location>
        <position position="1"/>
    </location>
</feature>